<dbReference type="PANTHER" id="PTHR47938">
    <property type="entry name" value="RESPIRATORY COMPLEX I CHAPERONE (CIA84), PUTATIVE (AFU_ORTHOLOGUE AFUA_2G06020)-RELATED"/>
    <property type="match status" value="1"/>
</dbReference>
<organism evidence="2">
    <name type="scientific">Cladocopium goreaui</name>
    <dbReference type="NCBI Taxonomy" id="2562237"/>
    <lineage>
        <taxon>Eukaryota</taxon>
        <taxon>Sar</taxon>
        <taxon>Alveolata</taxon>
        <taxon>Dinophyceae</taxon>
        <taxon>Suessiales</taxon>
        <taxon>Symbiodiniaceae</taxon>
        <taxon>Cladocopium</taxon>
    </lineage>
</organism>
<evidence type="ECO:0000313" key="4">
    <source>
        <dbReference type="Proteomes" id="UP001152797"/>
    </source>
</evidence>
<evidence type="ECO:0000313" key="2">
    <source>
        <dbReference type="EMBL" id="CAI4002824.1"/>
    </source>
</evidence>
<dbReference type="GO" id="GO:0003729">
    <property type="term" value="F:mRNA binding"/>
    <property type="evidence" value="ECO:0007669"/>
    <property type="project" value="TreeGrafter"/>
</dbReference>
<dbReference type="EMBL" id="CAMXCT010003166">
    <property type="protein sequence ID" value="CAI4002824.1"/>
    <property type="molecule type" value="Genomic_DNA"/>
</dbReference>
<sequence length="614" mass="69571">MDTEKEPGSDSSSVLSLVQQRPRTKDGHWRMNRMRKLRHSSTESRSPSSATIDTWRTMTSSLQPEPSKLRCLQWSRIIRKSQWNVAFKLVQKLPTLRVKQSVSHYNSLISSSRLWLEALSHFQSLLLVGPPDVISFNALGGCSGTRWDLALSLIREAHRSLQQIDRITFNALLKSLNEIDKNQSLPNVMNSRWILGLQNMEIMNSMGIPLHRSTSTHILQAMSISAQWCQVIQCLSLPRRFDYDLVCCNVELHACSKAFQWRAALKLLRTFPQLFVRPDAVSYNMLTGDRWRHASVFLQEMIAGSIRATMKWYNRAGHVASSDGKWSRTVSFFQSANEAQIHPDAVTVNTCLLHLSARWDQALAWWKQIARKVKGDQVTHAILMSIKTWMESLAFLQDLRWNRHELSCMICSATIKTIERSNCWTAAFDLLQHSNADVTSYSATAACLQEEIWPQALCLMKTISQEGLQNDVISLNSVLSVLGRRWNLAAQVFERILSAQLEASQTSHCSVLHLLDQSLADSIAVQTSASTWQIALKSLLSFHSTAVELDTASYNAVLASCEKCSRWRECLCFLEVMDRDQDDLPDELTFNAVICACEKGELADVAISTSRPMY</sequence>
<name>A0A9P1D2V6_9DINO</name>
<dbReference type="Proteomes" id="UP001152797">
    <property type="component" value="Unassembled WGS sequence"/>
</dbReference>
<evidence type="ECO:0000256" key="1">
    <source>
        <dbReference type="SAM" id="MobiDB-lite"/>
    </source>
</evidence>
<comment type="caution">
    <text evidence="2">The sequence shown here is derived from an EMBL/GenBank/DDBJ whole genome shotgun (WGS) entry which is preliminary data.</text>
</comment>
<feature type="compositionally biased region" description="Low complexity" evidence="1">
    <location>
        <begin position="11"/>
        <end position="20"/>
    </location>
</feature>
<proteinExistence type="predicted"/>
<keyword evidence="4" id="KW-1185">Reference proteome</keyword>
<dbReference type="EMBL" id="CAMXCT020003166">
    <property type="protein sequence ID" value="CAL1156199.1"/>
    <property type="molecule type" value="Genomic_DNA"/>
</dbReference>
<accession>A0A9P1D2V6</accession>
<gene>
    <name evidence="2" type="ORF">C1SCF055_LOCUS28742</name>
</gene>
<protein>
    <submittedName>
        <fullName evidence="3">Pentacotripeptide-repeat region of PRORP domain-containing protein</fullName>
    </submittedName>
</protein>
<dbReference type="PANTHER" id="PTHR47938:SF35">
    <property type="entry name" value="PENTATRICOPEPTIDE REPEAT-CONTAINING PROTEIN 4, MITOCHONDRIAL-RELATED"/>
    <property type="match status" value="1"/>
</dbReference>
<evidence type="ECO:0000313" key="3">
    <source>
        <dbReference type="EMBL" id="CAL4790136.1"/>
    </source>
</evidence>
<feature type="region of interest" description="Disordered" evidence="1">
    <location>
        <begin position="1"/>
        <end position="28"/>
    </location>
</feature>
<reference evidence="2" key="1">
    <citation type="submission" date="2022-10" db="EMBL/GenBank/DDBJ databases">
        <authorList>
            <person name="Chen Y."/>
            <person name="Dougan E. K."/>
            <person name="Chan C."/>
            <person name="Rhodes N."/>
            <person name="Thang M."/>
        </authorList>
    </citation>
    <scope>NUCLEOTIDE SEQUENCE</scope>
</reference>
<dbReference type="InterPro" id="IPR011990">
    <property type="entry name" value="TPR-like_helical_dom_sf"/>
</dbReference>
<dbReference type="EMBL" id="CAMXCT030003166">
    <property type="protein sequence ID" value="CAL4790136.1"/>
    <property type="molecule type" value="Genomic_DNA"/>
</dbReference>
<dbReference type="AlphaFoldDB" id="A0A9P1D2V6"/>
<dbReference type="Gene3D" id="1.25.40.10">
    <property type="entry name" value="Tetratricopeptide repeat domain"/>
    <property type="match status" value="4"/>
</dbReference>
<reference evidence="3 4" key="2">
    <citation type="submission" date="2024-05" db="EMBL/GenBank/DDBJ databases">
        <authorList>
            <person name="Chen Y."/>
            <person name="Shah S."/>
            <person name="Dougan E. K."/>
            <person name="Thang M."/>
            <person name="Chan C."/>
        </authorList>
    </citation>
    <scope>NUCLEOTIDE SEQUENCE [LARGE SCALE GENOMIC DNA]</scope>
</reference>
<dbReference type="OrthoDB" id="185373at2759"/>